<dbReference type="AlphaFoldDB" id="A0AAU7CFM9"/>
<dbReference type="RefSeq" id="WP_406697049.1">
    <property type="nucleotide sequence ID" value="NZ_CP155447.1"/>
</dbReference>
<dbReference type="Pfam" id="PF01546">
    <property type="entry name" value="Peptidase_M20"/>
    <property type="match status" value="1"/>
</dbReference>
<feature type="binding site" evidence="2">
    <location>
        <position position="405"/>
    </location>
    <ligand>
        <name>Mn(2+)</name>
        <dbReference type="ChEBI" id="CHEBI:29035"/>
        <label>2</label>
    </ligand>
</feature>
<evidence type="ECO:0000259" key="4">
    <source>
        <dbReference type="Pfam" id="PF07687"/>
    </source>
</evidence>
<dbReference type="Gene3D" id="3.30.70.360">
    <property type="match status" value="1"/>
</dbReference>
<reference evidence="5" key="1">
    <citation type="submission" date="2024-05" db="EMBL/GenBank/DDBJ databases">
        <title>Planctomycetes of the genus Singulisphaera possess chitinolytic capabilities.</title>
        <authorList>
            <person name="Ivanova A."/>
        </authorList>
    </citation>
    <scope>NUCLEOTIDE SEQUENCE</scope>
    <source>
        <strain evidence="5">Ch08T</strain>
    </source>
</reference>
<feature type="binding site" evidence="2">
    <location>
        <position position="135"/>
    </location>
    <ligand>
        <name>Mn(2+)</name>
        <dbReference type="ChEBI" id="CHEBI:29035"/>
        <label>2</label>
    </ligand>
</feature>
<feature type="binding site" evidence="2">
    <location>
        <position position="133"/>
    </location>
    <ligand>
        <name>Mn(2+)</name>
        <dbReference type="ChEBI" id="CHEBI:29035"/>
        <label>2</label>
    </ligand>
</feature>
<evidence type="ECO:0000256" key="2">
    <source>
        <dbReference type="PIRSR" id="PIRSR005962-1"/>
    </source>
</evidence>
<sequence>MPLLRVWLVSIVLLAPTAASVKGASPNDAWFQANKDELVALYTHLHSNPELSFQEVKTAERVAAELTRVGAVVTTGVGKLGVVGLLKNGPGPTVLIRSDLDALPVTEETGLPYASQATGLDPAGKPVRVMHACGHDVHMTCLVGVARWLAAHKDQWSGTALLIGQPAEEMIGGAKAMLDDGLYTRFPKPDFALALHVTSDEPTGTVAYTSGPALAGSTAVDVLIKGKGGHGASPHSTVDPVVLAALAILDFQTIVSREINPIHPAVLTVGSIHGGTKHNIISNEVKLQLTLRAYRDDVRDQLIEGIKRRVVGLARSHQAPEPVVSIVEGTPPTINTPSLVARIVPILKATLGASSVKEVEPVMGAEDFGLFGQGGVPTFMFRLGTIPPERVKEAKAKGEILPSLHSARYYPDPAPSIQTGIRAMTAAALELMPAKP</sequence>
<dbReference type="PIRSF" id="PIRSF005962">
    <property type="entry name" value="Pept_M20D_amidohydro"/>
    <property type="match status" value="1"/>
</dbReference>
<dbReference type="InterPro" id="IPR036264">
    <property type="entry name" value="Bact_exopeptidase_dim_dom"/>
</dbReference>
<keyword evidence="2" id="KW-0464">Manganese</keyword>
<dbReference type="Gene3D" id="3.40.630.10">
    <property type="entry name" value="Zn peptidases"/>
    <property type="match status" value="1"/>
</dbReference>
<dbReference type="InterPro" id="IPR017439">
    <property type="entry name" value="Amidohydrolase"/>
</dbReference>
<name>A0AAU7CFM9_9BACT</name>
<dbReference type="FunFam" id="3.30.70.360:FF:000001">
    <property type="entry name" value="N-acetyldiaminopimelate deacetylase"/>
    <property type="match status" value="1"/>
</dbReference>
<comment type="cofactor">
    <cofactor evidence="2">
        <name>Mn(2+)</name>
        <dbReference type="ChEBI" id="CHEBI:29035"/>
    </cofactor>
    <text evidence="2">The Mn(2+) ion enhances activity.</text>
</comment>
<keyword evidence="3" id="KW-0732">Signal</keyword>
<gene>
    <name evidence="5" type="ORF">V5E97_39290</name>
</gene>
<evidence type="ECO:0000256" key="3">
    <source>
        <dbReference type="SAM" id="SignalP"/>
    </source>
</evidence>
<organism evidence="5">
    <name type="scientific">Singulisphaera sp. Ch08</name>
    <dbReference type="NCBI Taxonomy" id="3120278"/>
    <lineage>
        <taxon>Bacteria</taxon>
        <taxon>Pseudomonadati</taxon>
        <taxon>Planctomycetota</taxon>
        <taxon>Planctomycetia</taxon>
        <taxon>Isosphaerales</taxon>
        <taxon>Isosphaeraceae</taxon>
        <taxon>Singulisphaera</taxon>
    </lineage>
</organism>
<dbReference type="NCBIfam" id="TIGR01891">
    <property type="entry name" value="amidohydrolases"/>
    <property type="match status" value="1"/>
</dbReference>
<proteinExistence type="predicted"/>
<feature type="signal peptide" evidence="3">
    <location>
        <begin position="1"/>
        <end position="21"/>
    </location>
</feature>
<dbReference type="SUPFAM" id="SSF53187">
    <property type="entry name" value="Zn-dependent exopeptidases"/>
    <property type="match status" value="1"/>
</dbReference>
<dbReference type="EMBL" id="CP155447">
    <property type="protein sequence ID" value="XBH04297.1"/>
    <property type="molecule type" value="Genomic_DNA"/>
</dbReference>
<dbReference type="GO" id="GO:0046872">
    <property type="term" value="F:metal ion binding"/>
    <property type="evidence" value="ECO:0007669"/>
    <property type="project" value="UniProtKB-KW"/>
</dbReference>
<feature type="chain" id="PRO_5043391843" evidence="3">
    <location>
        <begin position="22"/>
        <end position="436"/>
    </location>
</feature>
<dbReference type="GO" id="GO:0050118">
    <property type="term" value="F:N-acetyldiaminopimelate deacetylase activity"/>
    <property type="evidence" value="ECO:0007669"/>
    <property type="project" value="UniProtKB-ARBA"/>
</dbReference>
<keyword evidence="2" id="KW-0479">Metal-binding</keyword>
<accession>A0AAU7CFM9</accession>
<dbReference type="InterPro" id="IPR011650">
    <property type="entry name" value="Peptidase_M20_dimer"/>
</dbReference>
<feature type="binding site" evidence="2">
    <location>
        <position position="169"/>
    </location>
    <ligand>
        <name>Mn(2+)</name>
        <dbReference type="ChEBI" id="CHEBI:29035"/>
        <label>2</label>
    </ligand>
</feature>
<dbReference type="InterPro" id="IPR002933">
    <property type="entry name" value="Peptidase_M20"/>
</dbReference>
<evidence type="ECO:0000313" key="5">
    <source>
        <dbReference type="EMBL" id="XBH04297.1"/>
    </source>
</evidence>
<dbReference type="PANTHER" id="PTHR11014:SF63">
    <property type="entry name" value="METALLOPEPTIDASE, PUTATIVE (AFU_ORTHOLOGUE AFUA_6G09600)-RELATED"/>
    <property type="match status" value="1"/>
</dbReference>
<feature type="binding site" evidence="2">
    <location>
        <position position="196"/>
    </location>
    <ligand>
        <name>Mn(2+)</name>
        <dbReference type="ChEBI" id="CHEBI:29035"/>
        <label>2</label>
    </ligand>
</feature>
<dbReference type="Pfam" id="PF07687">
    <property type="entry name" value="M20_dimer"/>
    <property type="match status" value="1"/>
</dbReference>
<evidence type="ECO:0000256" key="1">
    <source>
        <dbReference type="ARBA" id="ARBA00022801"/>
    </source>
</evidence>
<dbReference type="GO" id="GO:0019877">
    <property type="term" value="P:diaminopimelate biosynthetic process"/>
    <property type="evidence" value="ECO:0007669"/>
    <property type="project" value="UniProtKB-ARBA"/>
</dbReference>
<keyword evidence="1" id="KW-0378">Hydrolase</keyword>
<feature type="domain" description="Peptidase M20 dimerisation" evidence="4">
    <location>
        <begin position="215"/>
        <end position="310"/>
    </location>
</feature>
<protein>
    <submittedName>
        <fullName evidence="5">Amidohydrolase</fullName>
    </submittedName>
</protein>
<dbReference type="SUPFAM" id="SSF55031">
    <property type="entry name" value="Bacterial exopeptidase dimerisation domain"/>
    <property type="match status" value="1"/>
</dbReference>
<dbReference type="PANTHER" id="PTHR11014">
    <property type="entry name" value="PEPTIDASE M20 FAMILY MEMBER"/>
    <property type="match status" value="1"/>
</dbReference>